<dbReference type="InterPro" id="IPR011711">
    <property type="entry name" value="GntR_C"/>
</dbReference>
<dbReference type="SUPFAM" id="SSF48008">
    <property type="entry name" value="GntR ligand-binding domain-like"/>
    <property type="match status" value="1"/>
</dbReference>
<evidence type="ECO:0000259" key="4">
    <source>
        <dbReference type="PROSITE" id="PS50949"/>
    </source>
</evidence>
<organism evidence="5 6">
    <name type="scientific">Rhizobium soli</name>
    <dbReference type="NCBI Taxonomy" id="424798"/>
    <lineage>
        <taxon>Bacteria</taxon>
        <taxon>Pseudomonadati</taxon>
        <taxon>Pseudomonadota</taxon>
        <taxon>Alphaproteobacteria</taxon>
        <taxon>Hyphomicrobiales</taxon>
        <taxon>Rhizobiaceae</taxon>
        <taxon>Rhizobium/Agrobacterium group</taxon>
        <taxon>Rhizobium</taxon>
    </lineage>
</organism>
<dbReference type="InterPro" id="IPR000524">
    <property type="entry name" value="Tscrpt_reg_HTH_GntR"/>
</dbReference>
<dbReference type="Gene3D" id="1.20.120.530">
    <property type="entry name" value="GntR ligand-binding domain-like"/>
    <property type="match status" value="1"/>
</dbReference>
<dbReference type="SMART" id="SM00895">
    <property type="entry name" value="FCD"/>
    <property type="match status" value="1"/>
</dbReference>
<dbReference type="Proteomes" id="UP000585437">
    <property type="component" value="Unassembled WGS sequence"/>
</dbReference>
<dbReference type="PROSITE" id="PS50949">
    <property type="entry name" value="HTH_GNTR"/>
    <property type="match status" value="1"/>
</dbReference>
<dbReference type="CDD" id="cd07377">
    <property type="entry name" value="WHTH_GntR"/>
    <property type="match status" value="1"/>
</dbReference>
<dbReference type="EMBL" id="JACHBU010000015">
    <property type="protein sequence ID" value="MBB6511050.1"/>
    <property type="molecule type" value="Genomic_DNA"/>
</dbReference>
<feature type="domain" description="HTH gntR-type" evidence="4">
    <location>
        <begin position="3"/>
        <end position="73"/>
    </location>
</feature>
<keyword evidence="2" id="KW-0238">DNA-binding</keyword>
<dbReference type="Pfam" id="PF00392">
    <property type="entry name" value="GntR"/>
    <property type="match status" value="1"/>
</dbReference>
<name>A0A7X0JPM0_9HYPH</name>
<dbReference type="SMART" id="SM00345">
    <property type="entry name" value="HTH_GNTR"/>
    <property type="match status" value="1"/>
</dbReference>
<keyword evidence="3" id="KW-0804">Transcription</keyword>
<evidence type="ECO:0000313" key="6">
    <source>
        <dbReference type="Proteomes" id="UP000585437"/>
    </source>
</evidence>
<evidence type="ECO:0000256" key="1">
    <source>
        <dbReference type="ARBA" id="ARBA00023015"/>
    </source>
</evidence>
<dbReference type="InterPro" id="IPR036390">
    <property type="entry name" value="WH_DNA-bd_sf"/>
</dbReference>
<dbReference type="GO" id="GO:0003700">
    <property type="term" value="F:DNA-binding transcription factor activity"/>
    <property type="evidence" value="ECO:0007669"/>
    <property type="project" value="InterPro"/>
</dbReference>
<sequence>MRSEEQSRVVETLRSAISEADIRFVTGDRLLPERHLSAALGIPRRLLRDALNMLEGEGLIFRRQGQGTFVREVNVKTTSLKSLANRTSPHDIIEVRQQIEPILAGLAAIRATQVEIDQMKHFVHRAAAADSPNDYEKWDSAFHSKIAESVRNGMYWSIFRLMNSVRKEHHWINSRSRVFIAGVSKEMVQQHQAIVEAIQARNTNAAESAMLTHILTAGVRIHEGEHEHWA</sequence>
<protein>
    <submittedName>
        <fullName evidence="5">GntR family transcriptional repressor for pyruvate dehydrogenase complex</fullName>
    </submittedName>
</protein>
<evidence type="ECO:0000256" key="3">
    <source>
        <dbReference type="ARBA" id="ARBA00023163"/>
    </source>
</evidence>
<dbReference type="InterPro" id="IPR036388">
    <property type="entry name" value="WH-like_DNA-bd_sf"/>
</dbReference>
<dbReference type="InterPro" id="IPR008920">
    <property type="entry name" value="TF_FadR/GntR_C"/>
</dbReference>
<dbReference type="Pfam" id="PF07729">
    <property type="entry name" value="FCD"/>
    <property type="match status" value="1"/>
</dbReference>
<dbReference type="GO" id="GO:0003677">
    <property type="term" value="F:DNA binding"/>
    <property type="evidence" value="ECO:0007669"/>
    <property type="project" value="UniProtKB-KW"/>
</dbReference>
<gene>
    <name evidence="5" type="ORF">F4695_004445</name>
</gene>
<keyword evidence="1" id="KW-0805">Transcription regulation</keyword>
<dbReference type="Gene3D" id="1.10.10.10">
    <property type="entry name" value="Winged helix-like DNA-binding domain superfamily/Winged helix DNA-binding domain"/>
    <property type="match status" value="1"/>
</dbReference>
<dbReference type="AlphaFoldDB" id="A0A7X0JPM0"/>
<keyword evidence="6" id="KW-1185">Reference proteome</keyword>
<dbReference type="SUPFAM" id="SSF46785">
    <property type="entry name" value="Winged helix' DNA-binding domain"/>
    <property type="match status" value="1"/>
</dbReference>
<dbReference type="RefSeq" id="WP_184656061.1">
    <property type="nucleotide sequence ID" value="NZ_JACHBU010000015.1"/>
</dbReference>
<evidence type="ECO:0000256" key="2">
    <source>
        <dbReference type="ARBA" id="ARBA00023125"/>
    </source>
</evidence>
<evidence type="ECO:0000313" key="5">
    <source>
        <dbReference type="EMBL" id="MBB6511050.1"/>
    </source>
</evidence>
<dbReference type="PANTHER" id="PTHR43537">
    <property type="entry name" value="TRANSCRIPTIONAL REGULATOR, GNTR FAMILY"/>
    <property type="match status" value="1"/>
</dbReference>
<dbReference type="PRINTS" id="PR00035">
    <property type="entry name" value="HTHGNTR"/>
</dbReference>
<keyword evidence="5" id="KW-0670">Pyruvate</keyword>
<proteinExistence type="predicted"/>
<accession>A0A7X0JPM0</accession>
<dbReference type="PANTHER" id="PTHR43537:SF5">
    <property type="entry name" value="UXU OPERON TRANSCRIPTIONAL REGULATOR"/>
    <property type="match status" value="1"/>
</dbReference>
<reference evidence="5 6" key="1">
    <citation type="submission" date="2020-08" db="EMBL/GenBank/DDBJ databases">
        <title>The Agave Microbiome: Exploring the role of microbial communities in plant adaptations to desert environments.</title>
        <authorList>
            <person name="Partida-Martinez L.P."/>
        </authorList>
    </citation>
    <scope>NUCLEOTIDE SEQUENCE [LARGE SCALE GENOMIC DNA]</scope>
    <source>
        <strain evidence="5 6">AS3.12</strain>
    </source>
</reference>
<comment type="caution">
    <text evidence="5">The sequence shown here is derived from an EMBL/GenBank/DDBJ whole genome shotgun (WGS) entry which is preliminary data.</text>
</comment>